<name>A0ABT3P8K4_9ALTE</name>
<protein>
    <recommendedName>
        <fullName evidence="4">DUF4235 domain-containing protein</fullName>
    </recommendedName>
</protein>
<feature type="region of interest" description="Disordered" evidence="1">
    <location>
        <begin position="179"/>
        <end position="219"/>
    </location>
</feature>
<sequence>MMGLGTKSLVAYQLFRMLKQKTRKVEQAVASEPLSVATQPPSLTALTATAYSVSKLTKYEQLQRFLFKATISTAIAGLISSSIQALTNRKRDDDDRVIDAANEVVDGPADNAAAIAAVSGTIPNASGPLLAASAAGYAASAILDKSKKRRGSSRLSKVLIGGCIGFAAAHLVKKLESPVSQQLDNRPQEDVDDFNPDKPYIPKKMEPILDSWGGPSQGH</sequence>
<reference evidence="2" key="1">
    <citation type="submission" date="2022-11" db="EMBL/GenBank/DDBJ databases">
        <title>Alteromonas sp. nov., isolated from sea water of the Qingdao.</title>
        <authorList>
            <person name="Wang Q."/>
        </authorList>
    </citation>
    <scope>NUCLEOTIDE SEQUENCE</scope>
    <source>
        <strain evidence="2">ASW11-7</strain>
    </source>
</reference>
<evidence type="ECO:0000313" key="2">
    <source>
        <dbReference type="EMBL" id="MCW8108421.1"/>
    </source>
</evidence>
<comment type="caution">
    <text evidence="2">The sequence shown here is derived from an EMBL/GenBank/DDBJ whole genome shotgun (WGS) entry which is preliminary data.</text>
</comment>
<proteinExistence type="predicted"/>
<dbReference type="RefSeq" id="WP_265617142.1">
    <property type="nucleotide sequence ID" value="NZ_JAPFRD010000010.1"/>
</dbReference>
<evidence type="ECO:0008006" key="4">
    <source>
        <dbReference type="Google" id="ProtNLM"/>
    </source>
</evidence>
<gene>
    <name evidence="2" type="ORF">OPS25_07935</name>
</gene>
<dbReference type="Proteomes" id="UP001142810">
    <property type="component" value="Unassembled WGS sequence"/>
</dbReference>
<keyword evidence="3" id="KW-1185">Reference proteome</keyword>
<accession>A0ABT3P8K4</accession>
<evidence type="ECO:0000256" key="1">
    <source>
        <dbReference type="SAM" id="MobiDB-lite"/>
    </source>
</evidence>
<organism evidence="2 3">
    <name type="scientific">Alteromonas aquimaris</name>
    <dbReference type="NCBI Taxonomy" id="2998417"/>
    <lineage>
        <taxon>Bacteria</taxon>
        <taxon>Pseudomonadati</taxon>
        <taxon>Pseudomonadota</taxon>
        <taxon>Gammaproteobacteria</taxon>
        <taxon>Alteromonadales</taxon>
        <taxon>Alteromonadaceae</taxon>
        <taxon>Alteromonas/Salinimonas group</taxon>
        <taxon>Alteromonas</taxon>
    </lineage>
</organism>
<dbReference type="EMBL" id="JAPFRD010000010">
    <property type="protein sequence ID" value="MCW8108421.1"/>
    <property type="molecule type" value="Genomic_DNA"/>
</dbReference>
<evidence type="ECO:0000313" key="3">
    <source>
        <dbReference type="Proteomes" id="UP001142810"/>
    </source>
</evidence>